<dbReference type="STRING" id="88036.D8S7S8"/>
<dbReference type="KEGG" id="smo:SELMODRAFT_419085"/>
<dbReference type="Proteomes" id="UP000001514">
    <property type="component" value="Unassembled WGS sequence"/>
</dbReference>
<dbReference type="InterPro" id="IPR036250">
    <property type="entry name" value="AcylCo_DH-like_C"/>
</dbReference>
<dbReference type="Gramene" id="EFJ19809">
    <property type="protein sequence ID" value="EFJ19809"/>
    <property type="gene ID" value="SELMODRAFT_419085"/>
</dbReference>
<dbReference type="InterPro" id="IPR009100">
    <property type="entry name" value="AcylCoA_DH/oxidase_NM_dom_sf"/>
</dbReference>
<accession>D8S7S8</accession>
<dbReference type="HOGENOM" id="CLU_1605525_0_0_1"/>
<dbReference type="PANTHER" id="PTHR43884:SF12">
    <property type="entry name" value="ISOVALERYL-COA DEHYDROGENASE, MITOCHONDRIAL-RELATED"/>
    <property type="match status" value="1"/>
</dbReference>
<protein>
    <recommendedName>
        <fullName evidence="3">Acyl-CoA dehydrogenase/oxidase C-terminal domain-containing protein</fullName>
    </recommendedName>
</protein>
<dbReference type="AlphaFoldDB" id="D8S7S8"/>
<dbReference type="SUPFAM" id="SSF56645">
    <property type="entry name" value="Acyl-CoA dehydrogenase NM domain-like"/>
    <property type="match status" value="1"/>
</dbReference>
<organism evidence="2">
    <name type="scientific">Selaginella moellendorffii</name>
    <name type="common">Spikemoss</name>
    <dbReference type="NCBI Taxonomy" id="88036"/>
    <lineage>
        <taxon>Eukaryota</taxon>
        <taxon>Viridiplantae</taxon>
        <taxon>Streptophyta</taxon>
        <taxon>Embryophyta</taxon>
        <taxon>Tracheophyta</taxon>
        <taxon>Lycopodiopsida</taxon>
        <taxon>Selaginellales</taxon>
        <taxon>Selaginellaceae</taxon>
        <taxon>Selaginella</taxon>
    </lineage>
</organism>
<dbReference type="eggNOG" id="KOG0141">
    <property type="taxonomic scope" value="Eukaryota"/>
</dbReference>
<evidence type="ECO:0008006" key="3">
    <source>
        <dbReference type="Google" id="ProtNLM"/>
    </source>
</evidence>
<evidence type="ECO:0000313" key="1">
    <source>
        <dbReference type="EMBL" id="EFJ19809.1"/>
    </source>
</evidence>
<dbReference type="EMBL" id="GL377605">
    <property type="protein sequence ID" value="EFJ19809.1"/>
    <property type="molecule type" value="Genomic_DNA"/>
</dbReference>
<gene>
    <name evidence="1" type="ORF">SELMODRAFT_419085</name>
</gene>
<evidence type="ECO:0000313" key="2">
    <source>
        <dbReference type="Proteomes" id="UP000001514"/>
    </source>
</evidence>
<dbReference type="GO" id="GO:0008470">
    <property type="term" value="F:3-methylbutanoyl-CoA dehydrogenase activity"/>
    <property type="evidence" value="ECO:0000318"/>
    <property type="project" value="GO_Central"/>
</dbReference>
<dbReference type="InParanoid" id="D8S7S8"/>
<dbReference type="PANTHER" id="PTHR43884">
    <property type="entry name" value="ACYL-COA DEHYDROGENASE"/>
    <property type="match status" value="1"/>
</dbReference>
<proteinExistence type="predicted"/>
<dbReference type="GO" id="GO:0006552">
    <property type="term" value="P:L-leucine catabolic process"/>
    <property type="evidence" value="ECO:0000318"/>
    <property type="project" value="GO_Central"/>
</dbReference>
<name>D8S7S8_SELML</name>
<dbReference type="GO" id="GO:0005739">
    <property type="term" value="C:mitochondrion"/>
    <property type="evidence" value="ECO:0000318"/>
    <property type="project" value="GO_Central"/>
</dbReference>
<sequence length="166" mass="18444">MEILYKRGGARMWRGQEQVTRILTGLFRFKALINEEVLMIHSLLEFALQGCQSSTLCKLVFQDCFVPLKNILGQEGRGVYVMMFGLDLKRLLLAFGPLGLMQACMDVGKLADMYTKMQASRALVHSVARSCDAGHIFRKDCAAAISLENATQMALQASSFIILVCS</sequence>
<dbReference type="SUPFAM" id="SSF47203">
    <property type="entry name" value="Acyl-CoA dehydrogenase C-terminal domain-like"/>
    <property type="match status" value="1"/>
</dbReference>
<reference evidence="1 2" key="1">
    <citation type="journal article" date="2011" name="Science">
        <title>The Selaginella genome identifies genetic changes associated with the evolution of vascular plants.</title>
        <authorList>
            <person name="Banks J.A."/>
            <person name="Nishiyama T."/>
            <person name="Hasebe M."/>
            <person name="Bowman J.L."/>
            <person name="Gribskov M."/>
            <person name="dePamphilis C."/>
            <person name="Albert V.A."/>
            <person name="Aono N."/>
            <person name="Aoyama T."/>
            <person name="Ambrose B.A."/>
            <person name="Ashton N.W."/>
            <person name="Axtell M.J."/>
            <person name="Barker E."/>
            <person name="Barker M.S."/>
            <person name="Bennetzen J.L."/>
            <person name="Bonawitz N.D."/>
            <person name="Chapple C."/>
            <person name="Cheng C."/>
            <person name="Correa L.G."/>
            <person name="Dacre M."/>
            <person name="DeBarry J."/>
            <person name="Dreyer I."/>
            <person name="Elias M."/>
            <person name="Engstrom E.M."/>
            <person name="Estelle M."/>
            <person name="Feng L."/>
            <person name="Finet C."/>
            <person name="Floyd S.K."/>
            <person name="Frommer W.B."/>
            <person name="Fujita T."/>
            <person name="Gramzow L."/>
            <person name="Gutensohn M."/>
            <person name="Harholt J."/>
            <person name="Hattori M."/>
            <person name="Heyl A."/>
            <person name="Hirai T."/>
            <person name="Hiwatashi Y."/>
            <person name="Ishikawa M."/>
            <person name="Iwata M."/>
            <person name="Karol K.G."/>
            <person name="Koehler B."/>
            <person name="Kolukisaoglu U."/>
            <person name="Kubo M."/>
            <person name="Kurata T."/>
            <person name="Lalonde S."/>
            <person name="Li K."/>
            <person name="Li Y."/>
            <person name="Litt A."/>
            <person name="Lyons E."/>
            <person name="Manning G."/>
            <person name="Maruyama T."/>
            <person name="Michael T.P."/>
            <person name="Mikami K."/>
            <person name="Miyazaki S."/>
            <person name="Morinaga S."/>
            <person name="Murata T."/>
            <person name="Mueller-Roeber B."/>
            <person name="Nelson D.R."/>
            <person name="Obara M."/>
            <person name="Oguri Y."/>
            <person name="Olmstead R.G."/>
            <person name="Onodera N."/>
            <person name="Petersen B.L."/>
            <person name="Pils B."/>
            <person name="Prigge M."/>
            <person name="Rensing S.A."/>
            <person name="Riano-Pachon D.M."/>
            <person name="Roberts A.W."/>
            <person name="Sato Y."/>
            <person name="Scheller H.V."/>
            <person name="Schulz B."/>
            <person name="Schulz C."/>
            <person name="Shakirov E.V."/>
            <person name="Shibagaki N."/>
            <person name="Shinohara N."/>
            <person name="Shippen D.E."/>
            <person name="Soerensen I."/>
            <person name="Sotooka R."/>
            <person name="Sugimoto N."/>
            <person name="Sugita M."/>
            <person name="Sumikawa N."/>
            <person name="Tanurdzic M."/>
            <person name="Theissen G."/>
            <person name="Ulvskov P."/>
            <person name="Wakazuki S."/>
            <person name="Weng J.K."/>
            <person name="Willats W.W."/>
            <person name="Wipf D."/>
            <person name="Wolf P.G."/>
            <person name="Yang L."/>
            <person name="Zimmer A.D."/>
            <person name="Zhu Q."/>
            <person name="Mitros T."/>
            <person name="Hellsten U."/>
            <person name="Loque D."/>
            <person name="Otillar R."/>
            <person name="Salamov A."/>
            <person name="Schmutz J."/>
            <person name="Shapiro H."/>
            <person name="Lindquist E."/>
            <person name="Lucas S."/>
            <person name="Rokhsar D."/>
            <person name="Grigoriev I.V."/>
        </authorList>
    </citation>
    <scope>NUCLEOTIDE SEQUENCE [LARGE SCALE GENOMIC DNA]</scope>
</reference>
<dbReference type="Gene3D" id="1.20.140.10">
    <property type="entry name" value="Butyryl-CoA Dehydrogenase, subunit A, domain 3"/>
    <property type="match status" value="1"/>
</dbReference>
<keyword evidence="2" id="KW-1185">Reference proteome</keyword>